<dbReference type="Proteomes" id="UP000050501">
    <property type="component" value="Unassembled WGS sequence"/>
</dbReference>
<dbReference type="PANTHER" id="PTHR43441:SF11">
    <property type="entry name" value="RIBOSOMAL-PROTEIN-SERINE ACETYLTRANSFERASE"/>
    <property type="match status" value="1"/>
</dbReference>
<organism evidence="2 3">
    <name type="scientific">Levilinea saccharolytica</name>
    <dbReference type="NCBI Taxonomy" id="229921"/>
    <lineage>
        <taxon>Bacteria</taxon>
        <taxon>Bacillati</taxon>
        <taxon>Chloroflexota</taxon>
        <taxon>Anaerolineae</taxon>
        <taxon>Anaerolineales</taxon>
        <taxon>Anaerolineaceae</taxon>
        <taxon>Levilinea</taxon>
    </lineage>
</organism>
<gene>
    <name evidence="2" type="ORF">ADN01_18195</name>
</gene>
<dbReference type="Gene3D" id="3.40.630.30">
    <property type="match status" value="1"/>
</dbReference>
<sequence>MFTFKIEPDIVMRLFERRHAAELCAFFTENREHLGLELPWLAEPFDEGDVGEYIQAGLDRLAANQGFRAGIWQRGALAGCVSLHGVDWNDRKASLGYWVGQHYQGRGLVTQCLQAVIAHAFDDLGLERLEILCAADNERSRKVALRLGFQEEGVLRRSWLRQGQWVDQVLHSRLRERG</sequence>
<dbReference type="GO" id="GO:1990189">
    <property type="term" value="F:protein N-terminal-serine acetyltransferase activity"/>
    <property type="evidence" value="ECO:0007669"/>
    <property type="project" value="TreeGrafter"/>
</dbReference>
<dbReference type="EMBL" id="LGCM01000065">
    <property type="protein sequence ID" value="KPL75749.1"/>
    <property type="molecule type" value="Genomic_DNA"/>
</dbReference>
<dbReference type="InterPro" id="IPR016181">
    <property type="entry name" value="Acyl_CoA_acyltransferase"/>
</dbReference>
<feature type="domain" description="N-acetyltransferase" evidence="1">
    <location>
        <begin position="10"/>
        <end position="176"/>
    </location>
</feature>
<evidence type="ECO:0000313" key="2">
    <source>
        <dbReference type="EMBL" id="KPL75749.1"/>
    </source>
</evidence>
<accession>A0A0P6XKY9</accession>
<dbReference type="STRING" id="229921.ADN01_18195"/>
<dbReference type="PANTHER" id="PTHR43441">
    <property type="entry name" value="RIBOSOMAL-PROTEIN-SERINE ACETYLTRANSFERASE"/>
    <property type="match status" value="1"/>
</dbReference>
<protein>
    <recommendedName>
        <fullName evidence="1">N-acetyltransferase domain-containing protein</fullName>
    </recommendedName>
</protein>
<name>A0A0P6XKY9_9CHLR</name>
<dbReference type="GO" id="GO:0005737">
    <property type="term" value="C:cytoplasm"/>
    <property type="evidence" value="ECO:0007669"/>
    <property type="project" value="TreeGrafter"/>
</dbReference>
<dbReference type="Pfam" id="PF13302">
    <property type="entry name" value="Acetyltransf_3"/>
    <property type="match status" value="1"/>
</dbReference>
<evidence type="ECO:0000313" key="3">
    <source>
        <dbReference type="Proteomes" id="UP000050501"/>
    </source>
</evidence>
<evidence type="ECO:0000259" key="1">
    <source>
        <dbReference type="PROSITE" id="PS51186"/>
    </source>
</evidence>
<dbReference type="GO" id="GO:0008999">
    <property type="term" value="F:protein-N-terminal-alanine acetyltransferase activity"/>
    <property type="evidence" value="ECO:0007669"/>
    <property type="project" value="TreeGrafter"/>
</dbReference>
<proteinExistence type="predicted"/>
<comment type="caution">
    <text evidence="2">The sequence shown here is derived from an EMBL/GenBank/DDBJ whole genome shotgun (WGS) entry which is preliminary data.</text>
</comment>
<reference evidence="2 3" key="1">
    <citation type="submission" date="2015-07" db="EMBL/GenBank/DDBJ databases">
        <title>Genome sequence of Levilinea saccharolytica DSM 16555.</title>
        <authorList>
            <person name="Hemp J."/>
            <person name="Ward L.M."/>
            <person name="Pace L.A."/>
            <person name="Fischer W.W."/>
        </authorList>
    </citation>
    <scope>NUCLEOTIDE SEQUENCE [LARGE SCALE GENOMIC DNA]</scope>
    <source>
        <strain evidence="2 3">KIBI-1</strain>
    </source>
</reference>
<dbReference type="PROSITE" id="PS51186">
    <property type="entry name" value="GNAT"/>
    <property type="match status" value="1"/>
</dbReference>
<dbReference type="InterPro" id="IPR000182">
    <property type="entry name" value="GNAT_dom"/>
</dbReference>
<dbReference type="RefSeq" id="WP_062417201.1">
    <property type="nucleotide sequence ID" value="NZ_DF967974.1"/>
</dbReference>
<dbReference type="InterPro" id="IPR051908">
    <property type="entry name" value="Ribosomal_N-acetyltransferase"/>
</dbReference>
<dbReference type="SUPFAM" id="SSF55729">
    <property type="entry name" value="Acyl-CoA N-acyltransferases (Nat)"/>
    <property type="match status" value="1"/>
</dbReference>
<keyword evidence="3" id="KW-1185">Reference proteome</keyword>
<dbReference type="CDD" id="cd04301">
    <property type="entry name" value="NAT_SF"/>
    <property type="match status" value="1"/>
</dbReference>
<dbReference type="AlphaFoldDB" id="A0A0P6XKY9"/>